<dbReference type="SMART" id="SM01133">
    <property type="entry name" value="DeoC"/>
    <property type="match status" value="1"/>
</dbReference>
<gene>
    <name evidence="6 7" type="primary">deoC</name>
    <name evidence="7" type="ORF">HV819_07395</name>
</gene>
<evidence type="ECO:0000256" key="6">
    <source>
        <dbReference type="HAMAP-Rule" id="MF_00114"/>
    </source>
</evidence>
<dbReference type="EMBL" id="JABVBA010000007">
    <property type="protein sequence ID" value="NVF11803.1"/>
    <property type="molecule type" value="Genomic_DNA"/>
</dbReference>
<dbReference type="PIRSF" id="PIRSF001357">
    <property type="entry name" value="DeoC"/>
    <property type="match status" value="1"/>
</dbReference>
<dbReference type="InterPro" id="IPR011343">
    <property type="entry name" value="DeoC"/>
</dbReference>
<evidence type="ECO:0000313" key="7">
    <source>
        <dbReference type="EMBL" id="NVF11803.1"/>
    </source>
</evidence>
<dbReference type="NCBIfam" id="TIGR00126">
    <property type="entry name" value="deoC"/>
    <property type="match status" value="1"/>
</dbReference>
<dbReference type="RefSeq" id="WP_176269867.1">
    <property type="nucleotide sequence ID" value="NZ_JABVBA010000007.1"/>
</dbReference>
<feature type="active site" description="Proton donor/acceptor" evidence="6">
    <location>
        <position position="87"/>
    </location>
</feature>
<dbReference type="InterPro" id="IPR002915">
    <property type="entry name" value="DeoC/FbaB/LacD_aldolase"/>
</dbReference>
<dbReference type="EC" id="4.1.2.4" evidence="6"/>
<dbReference type="SUPFAM" id="SSF51569">
    <property type="entry name" value="Aldolase"/>
    <property type="match status" value="1"/>
</dbReference>
<dbReference type="PANTHER" id="PTHR10889">
    <property type="entry name" value="DEOXYRIBOSE-PHOSPHATE ALDOLASE"/>
    <property type="match status" value="1"/>
</dbReference>
<dbReference type="CDD" id="cd00959">
    <property type="entry name" value="DeoC"/>
    <property type="match status" value="1"/>
</dbReference>
<feature type="active site" description="Proton donor/acceptor" evidence="6">
    <location>
        <position position="178"/>
    </location>
</feature>
<evidence type="ECO:0000256" key="2">
    <source>
        <dbReference type="ARBA" id="ARBA00022490"/>
    </source>
</evidence>
<comment type="pathway">
    <text evidence="6">Carbohydrate degradation; 2-deoxy-D-ribose 1-phosphate degradation; D-glyceraldehyde 3-phosphate and acetaldehyde from 2-deoxy-alpha-D-ribose 1-phosphate: step 2/2.</text>
</comment>
<comment type="similarity">
    <text evidence="1 6">Belongs to the DeoC/FbaB aldolase family. DeoC type 1 subfamily.</text>
</comment>
<comment type="function">
    <text evidence="6">Catalyzes a reversible aldol reaction between acetaldehyde and D-glyceraldehyde 3-phosphate to generate 2-deoxy-D-ribose 5-phosphate.</text>
</comment>
<organism evidence="7 8">
    <name type="scientific">Anaerococcus faecalis</name>
    <dbReference type="NCBI Taxonomy" id="2742993"/>
    <lineage>
        <taxon>Bacteria</taxon>
        <taxon>Bacillati</taxon>
        <taxon>Bacillota</taxon>
        <taxon>Tissierellia</taxon>
        <taxon>Tissierellales</taxon>
        <taxon>Peptoniphilaceae</taxon>
        <taxon>Anaerococcus</taxon>
    </lineage>
</organism>
<comment type="subcellular location">
    <subcellularLocation>
        <location evidence="6">Cytoplasm</location>
    </subcellularLocation>
</comment>
<evidence type="ECO:0000313" key="8">
    <source>
        <dbReference type="Proteomes" id="UP000540919"/>
    </source>
</evidence>
<evidence type="ECO:0000256" key="1">
    <source>
        <dbReference type="ARBA" id="ARBA00010936"/>
    </source>
</evidence>
<keyword evidence="8" id="KW-1185">Reference proteome</keyword>
<dbReference type="PANTHER" id="PTHR10889:SF1">
    <property type="entry name" value="DEOXYRIBOSE-PHOSPHATE ALDOLASE"/>
    <property type="match status" value="1"/>
</dbReference>
<evidence type="ECO:0000256" key="5">
    <source>
        <dbReference type="ARBA" id="ARBA00048791"/>
    </source>
</evidence>
<dbReference type="GO" id="GO:0004139">
    <property type="term" value="F:deoxyribose-phosphate aldolase activity"/>
    <property type="evidence" value="ECO:0007669"/>
    <property type="project" value="UniProtKB-EC"/>
</dbReference>
<dbReference type="HAMAP" id="MF_00114">
    <property type="entry name" value="DeoC_type1"/>
    <property type="match status" value="1"/>
</dbReference>
<comment type="catalytic activity">
    <reaction evidence="5 6">
        <text>2-deoxy-D-ribose 5-phosphate = D-glyceraldehyde 3-phosphate + acetaldehyde</text>
        <dbReference type="Rhea" id="RHEA:12821"/>
        <dbReference type="ChEBI" id="CHEBI:15343"/>
        <dbReference type="ChEBI" id="CHEBI:59776"/>
        <dbReference type="ChEBI" id="CHEBI:62877"/>
        <dbReference type="EC" id="4.1.2.4"/>
    </reaction>
</comment>
<sequence>MKINDYIDHTLLKADARVEQIEKLVKEAKKYKFKSVCVNSSFVKYIRNMDKDIRITSVVGFPLGAMSTKAKAFEAKCAIEDGADEIDMVINVGRLKDKDYDYILNDIKEVRKASKDKILKVIIETCLLNDEEKVKICELSKEAKADFVKTSTGFSTAGAKKEDVSLMRKTVGDDLGVKASGGIHTYAEAIEMIEAGANRLGSSASVAIVKGEENA</sequence>
<comment type="caution">
    <text evidence="7">The sequence shown here is derived from an EMBL/GenBank/DDBJ whole genome shotgun (WGS) entry which is preliminary data.</text>
</comment>
<evidence type="ECO:0000256" key="3">
    <source>
        <dbReference type="ARBA" id="ARBA00023239"/>
    </source>
</evidence>
<reference evidence="7 8" key="1">
    <citation type="submission" date="2020-06" db="EMBL/GenBank/DDBJ databases">
        <title>Anaerococcus sp. nov., isolated form swine feces.</title>
        <authorList>
            <person name="Yu S."/>
        </authorList>
    </citation>
    <scope>NUCLEOTIDE SEQUENCE [LARGE SCALE GENOMIC DNA]</scope>
    <source>
        <strain evidence="7 8">AGMB00486</strain>
    </source>
</reference>
<dbReference type="InterPro" id="IPR013785">
    <property type="entry name" value="Aldolase_TIM"/>
</dbReference>
<evidence type="ECO:0000256" key="4">
    <source>
        <dbReference type="ARBA" id="ARBA00023270"/>
    </source>
</evidence>
<dbReference type="Proteomes" id="UP000540919">
    <property type="component" value="Unassembled WGS sequence"/>
</dbReference>
<dbReference type="InterPro" id="IPR028581">
    <property type="entry name" value="DeoC_typeI"/>
</dbReference>
<dbReference type="Gene3D" id="3.20.20.70">
    <property type="entry name" value="Aldolase class I"/>
    <property type="match status" value="1"/>
</dbReference>
<keyword evidence="4 6" id="KW-0704">Schiff base</keyword>
<name>A0ABX2NAX3_9FIRM</name>
<feature type="active site" description="Schiff-base intermediate with acetaldehyde" evidence="6">
    <location>
        <position position="149"/>
    </location>
</feature>
<keyword evidence="2 6" id="KW-0963">Cytoplasm</keyword>
<proteinExistence type="inferred from homology"/>
<protein>
    <recommendedName>
        <fullName evidence="6">Deoxyribose-phosphate aldolase</fullName>
        <shortName evidence="6">DERA</shortName>
        <ecNumber evidence="6">4.1.2.4</ecNumber>
    </recommendedName>
    <alternativeName>
        <fullName evidence="6">2-deoxy-D-ribose 5-phosphate aldolase</fullName>
    </alternativeName>
    <alternativeName>
        <fullName evidence="6">Phosphodeoxyriboaldolase</fullName>
        <shortName evidence="6">Deoxyriboaldolase</shortName>
    </alternativeName>
</protein>
<accession>A0ABX2NAX3</accession>
<dbReference type="Pfam" id="PF01791">
    <property type="entry name" value="DeoC"/>
    <property type="match status" value="1"/>
</dbReference>
<keyword evidence="3 6" id="KW-0456">Lyase</keyword>